<name>A0ABD5NJD2_9EURY</name>
<keyword evidence="2" id="KW-1185">Reference proteome</keyword>
<dbReference type="EMBL" id="JBHSAQ010000001">
    <property type="protein sequence ID" value="MFC3957078.1"/>
    <property type="molecule type" value="Genomic_DNA"/>
</dbReference>
<reference evidence="1 2" key="1">
    <citation type="journal article" date="2019" name="Int. J. Syst. Evol. Microbiol.">
        <title>The Global Catalogue of Microorganisms (GCM) 10K type strain sequencing project: providing services to taxonomists for standard genome sequencing and annotation.</title>
        <authorList>
            <consortium name="The Broad Institute Genomics Platform"/>
            <consortium name="The Broad Institute Genome Sequencing Center for Infectious Disease"/>
            <person name="Wu L."/>
            <person name="Ma J."/>
        </authorList>
    </citation>
    <scope>NUCLEOTIDE SEQUENCE [LARGE SCALE GENOMIC DNA]</scope>
    <source>
        <strain evidence="1 2">IBRC-M 10256</strain>
    </source>
</reference>
<proteinExistence type="predicted"/>
<dbReference type="AlphaFoldDB" id="A0ABD5NJD2"/>
<dbReference type="GeneID" id="73904758"/>
<evidence type="ECO:0000313" key="1">
    <source>
        <dbReference type="EMBL" id="MFC3957078.1"/>
    </source>
</evidence>
<sequence length="73" mass="7978">MVTGSTGVVITDRPASLLLFRRDDSRAVRDERPEVVRAASAASRASAIVGSRRLRFRQTADEQHRAGEVAVQT</sequence>
<organism evidence="1 2">
    <name type="scientific">Halovivax cerinus</name>
    <dbReference type="NCBI Taxonomy" id="1487865"/>
    <lineage>
        <taxon>Archaea</taxon>
        <taxon>Methanobacteriati</taxon>
        <taxon>Methanobacteriota</taxon>
        <taxon>Stenosarchaea group</taxon>
        <taxon>Halobacteria</taxon>
        <taxon>Halobacteriales</taxon>
        <taxon>Natrialbaceae</taxon>
        <taxon>Halovivax</taxon>
    </lineage>
</organism>
<accession>A0ABD5NJD2</accession>
<evidence type="ECO:0000313" key="2">
    <source>
        <dbReference type="Proteomes" id="UP001595846"/>
    </source>
</evidence>
<protein>
    <submittedName>
        <fullName evidence="1">Uncharacterized protein</fullName>
    </submittedName>
</protein>
<dbReference type="RefSeq" id="WP_256531991.1">
    <property type="nucleotide sequence ID" value="NZ_CP101824.1"/>
</dbReference>
<dbReference type="Proteomes" id="UP001595846">
    <property type="component" value="Unassembled WGS sequence"/>
</dbReference>
<gene>
    <name evidence="1" type="ORF">ACFOUR_01650</name>
</gene>
<comment type="caution">
    <text evidence="1">The sequence shown here is derived from an EMBL/GenBank/DDBJ whole genome shotgun (WGS) entry which is preliminary data.</text>
</comment>